<dbReference type="PANTHER" id="PTHR39087">
    <property type="entry name" value="UPF0104 MEMBRANE PROTEIN MJ1595"/>
    <property type="match status" value="1"/>
</dbReference>
<evidence type="ECO:0008006" key="9">
    <source>
        <dbReference type="Google" id="ProtNLM"/>
    </source>
</evidence>
<evidence type="ECO:0000256" key="2">
    <source>
        <dbReference type="ARBA" id="ARBA00022475"/>
    </source>
</evidence>
<dbReference type="Proteomes" id="UP001499924">
    <property type="component" value="Unassembled WGS sequence"/>
</dbReference>
<dbReference type="PANTHER" id="PTHR39087:SF2">
    <property type="entry name" value="UPF0104 MEMBRANE PROTEIN MJ1595"/>
    <property type="match status" value="1"/>
</dbReference>
<comment type="subcellular location">
    <subcellularLocation>
        <location evidence="1">Cell membrane</location>
        <topology evidence="1">Multi-pass membrane protein</topology>
    </subcellularLocation>
</comment>
<evidence type="ECO:0000256" key="5">
    <source>
        <dbReference type="ARBA" id="ARBA00023136"/>
    </source>
</evidence>
<sequence>MTAVTHPAGAGAEPARTRRPLWRRLLGPLLSLALIGAVFFWFLPQFTSVSDVWASVRAMSWVELTLLLAAAVWNLATYQFVMVATMPGLTLGQATVSTETTTAVSNTVVGGAAISLGLTYAMNSSWGFSRSRTSVMLLVSGLWNNFAKLGLPVLALVLLAFSAPPTAGRLLAGLGGVAALVVSVVLLGLLLRSREAAARIGTGAARVASALRRPFRRGPVTGWDRATTKFRDRTVLLLRARWHWITLTTLLSHLSLFLVLFLALRFIGVGADEVSLAEALAVFAFARLLTAIPFTPGGLGVIELALITGLAAAGGPRALVAAAVLTFRALTYVLPIPVGLATYVFWQRNRSWRRPPNSAPRTELVPESA</sequence>
<evidence type="ECO:0000256" key="3">
    <source>
        <dbReference type="ARBA" id="ARBA00022692"/>
    </source>
</evidence>
<reference evidence="8" key="1">
    <citation type="journal article" date="2019" name="Int. J. Syst. Evol. Microbiol.">
        <title>The Global Catalogue of Microorganisms (GCM) 10K type strain sequencing project: providing services to taxonomists for standard genome sequencing and annotation.</title>
        <authorList>
            <consortium name="The Broad Institute Genomics Platform"/>
            <consortium name="The Broad Institute Genome Sequencing Center for Infectious Disease"/>
            <person name="Wu L."/>
            <person name="Ma J."/>
        </authorList>
    </citation>
    <scope>NUCLEOTIDE SEQUENCE [LARGE SCALE GENOMIC DNA]</scope>
    <source>
        <strain evidence="8">JCM 15614</strain>
    </source>
</reference>
<evidence type="ECO:0000313" key="8">
    <source>
        <dbReference type="Proteomes" id="UP001499924"/>
    </source>
</evidence>
<keyword evidence="8" id="KW-1185">Reference proteome</keyword>
<organism evidence="7 8">
    <name type="scientific">Blastococcus jejuensis</name>
    <dbReference type="NCBI Taxonomy" id="351224"/>
    <lineage>
        <taxon>Bacteria</taxon>
        <taxon>Bacillati</taxon>
        <taxon>Actinomycetota</taxon>
        <taxon>Actinomycetes</taxon>
        <taxon>Geodermatophilales</taxon>
        <taxon>Geodermatophilaceae</taxon>
        <taxon>Blastococcus</taxon>
    </lineage>
</organism>
<feature type="transmembrane region" description="Helical" evidence="6">
    <location>
        <begin position="170"/>
        <end position="191"/>
    </location>
</feature>
<keyword evidence="2" id="KW-1003">Cell membrane</keyword>
<proteinExistence type="predicted"/>
<accession>A0ABP6NS89</accession>
<evidence type="ECO:0000256" key="1">
    <source>
        <dbReference type="ARBA" id="ARBA00004651"/>
    </source>
</evidence>
<dbReference type="InterPro" id="IPR022791">
    <property type="entry name" value="L-PG_synthase/AglD"/>
</dbReference>
<feature type="transmembrane region" description="Helical" evidence="6">
    <location>
        <begin position="64"/>
        <end position="91"/>
    </location>
</feature>
<gene>
    <name evidence="7" type="ORF">GCM10010531_05230</name>
</gene>
<feature type="transmembrane region" description="Helical" evidence="6">
    <location>
        <begin position="25"/>
        <end position="44"/>
    </location>
</feature>
<evidence type="ECO:0000256" key="4">
    <source>
        <dbReference type="ARBA" id="ARBA00022989"/>
    </source>
</evidence>
<evidence type="ECO:0000313" key="7">
    <source>
        <dbReference type="EMBL" id="GAA3156875.1"/>
    </source>
</evidence>
<dbReference type="EMBL" id="BAAAVV010000001">
    <property type="protein sequence ID" value="GAA3156875.1"/>
    <property type="molecule type" value="Genomic_DNA"/>
</dbReference>
<feature type="transmembrane region" description="Helical" evidence="6">
    <location>
        <begin position="142"/>
        <end position="163"/>
    </location>
</feature>
<name>A0ABP6NS89_9ACTN</name>
<dbReference type="RefSeq" id="WP_344686954.1">
    <property type="nucleotide sequence ID" value="NZ_BAAAVV010000001.1"/>
</dbReference>
<evidence type="ECO:0000256" key="6">
    <source>
        <dbReference type="SAM" id="Phobius"/>
    </source>
</evidence>
<keyword evidence="3 6" id="KW-0812">Transmembrane</keyword>
<dbReference type="Pfam" id="PF03706">
    <property type="entry name" value="LPG_synthase_TM"/>
    <property type="match status" value="1"/>
</dbReference>
<comment type="caution">
    <text evidence="7">The sequence shown here is derived from an EMBL/GenBank/DDBJ whole genome shotgun (WGS) entry which is preliminary data.</text>
</comment>
<keyword evidence="5 6" id="KW-0472">Membrane</keyword>
<protein>
    <recommendedName>
        <fullName evidence="9">Lysylphosphatidylglycerol synthase TM region</fullName>
    </recommendedName>
</protein>
<feature type="transmembrane region" description="Helical" evidence="6">
    <location>
        <begin position="279"/>
        <end position="312"/>
    </location>
</feature>
<feature type="transmembrane region" description="Helical" evidence="6">
    <location>
        <begin position="242"/>
        <end position="267"/>
    </location>
</feature>
<feature type="transmembrane region" description="Helical" evidence="6">
    <location>
        <begin position="318"/>
        <end position="346"/>
    </location>
</feature>
<keyword evidence="4 6" id="KW-1133">Transmembrane helix</keyword>
<feature type="transmembrane region" description="Helical" evidence="6">
    <location>
        <begin position="103"/>
        <end position="122"/>
    </location>
</feature>